<dbReference type="AlphaFoldDB" id="A0A0E3KIG8"/>
<dbReference type="EMBL" id="KJ716874">
    <property type="protein sequence ID" value="AKA87265.1"/>
    <property type="molecule type" value="Genomic_DNA"/>
</dbReference>
<geneLocation type="plasmid" evidence="1">
    <name>unnamed</name>
</geneLocation>
<name>A0A0E3KIG8_ECOLX</name>
<accession>A0A0E3KIG8</accession>
<keyword evidence="1" id="KW-0614">Plasmid</keyword>
<protein>
    <submittedName>
        <fullName evidence="1">Uncharacterized protein</fullName>
    </submittedName>
</protein>
<organism evidence="1">
    <name type="scientific">Escherichia coli</name>
    <dbReference type="NCBI Taxonomy" id="562"/>
    <lineage>
        <taxon>Bacteria</taxon>
        <taxon>Pseudomonadati</taxon>
        <taxon>Pseudomonadota</taxon>
        <taxon>Gammaproteobacteria</taxon>
        <taxon>Enterobacterales</taxon>
        <taxon>Enterobacteriaceae</taxon>
        <taxon>Escherichia</taxon>
    </lineage>
</organism>
<proteinExistence type="predicted"/>
<sequence length="78" mass="9095">MLRPVVQPSIFTQSIDLTYRKLKTRRYRCPRLMPREPFCFSHHSGGFSLCMVDFYTVTGCFLYLHRFPGTLSLCQAGN</sequence>
<reference evidence="1" key="1">
    <citation type="journal article" date="2015" name="Int. J. Med. Microbiol.">
        <title>Heterogenic virulence in a diarrheagenic Escherichia coli: evidence for an EPEC expressing heat-labile toxin of ETEC.</title>
        <authorList>
            <person name="Dutta S."/>
            <person name="Pazhani G.P."/>
            <person name="Nataro J.P."/>
            <person name="Ramamurthy T."/>
        </authorList>
    </citation>
    <scope>NUCLEOTIDE SEQUENCE</scope>
    <source>
        <strain evidence="1">639</strain>
        <plasmid evidence="1">unnamed</plasmid>
    </source>
</reference>
<evidence type="ECO:0000313" key="1">
    <source>
        <dbReference type="EMBL" id="AKA87265.1"/>
    </source>
</evidence>